<feature type="transmembrane region" description="Helical" evidence="1">
    <location>
        <begin position="91"/>
        <end position="111"/>
    </location>
</feature>
<dbReference type="AlphaFoldDB" id="J0LEI3"/>
<dbReference type="InParanoid" id="J0LEI3"/>
<dbReference type="OrthoDB" id="3350812at2759"/>
<dbReference type="OMA" id="IMTIRTW"/>
<sequence>MSLSAPQAAALLASSFANAQVVVCVEVATATLFFYDYLTTLSSEVELVWLGKWGAGKILFLLGRYVMWPELMMVFYYALFKDAPTNCRFAVTYSLWSVLIGITVGDVILVLRTWAVCDTSRTVLVLLATLLCCSTATNAYYLARYLRGLILFPLERLDPSIVRSLGRHSCPFTAMDREIGVLWVVVAAFELVVFVLTAVNLKGIARLNCRTSRLVSSIYRDGTLYFLYLFGESPLASSASCLLTASIRNLRGECSIRLEYVILLAIMQGTFHSILTCRLILHIRAVAREDATLALSELSISTVVDSRAAR</sequence>
<dbReference type="Pfam" id="PF20151">
    <property type="entry name" value="DUF6533"/>
    <property type="match status" value="1"/>
</dbReference>
<keyword evidence="1" id="KW-0812">Transmembrane</keyword>
<feature type="transmembrane region" description="Helical" evidence="1">
    <location>
        <begin position="181"/>
        <end position="201"/>
    </location>
</feature>
<dbReference type="KEGG" id="adl:AURDEDRAFT_175677"/>
<proteinExistence type="predicted"/>
<keyword evidence="4" id="KW-1185">Reference proteome</keyword>
<feature type="transmembrane region" description="Helical" evidence="1">
    <location>
        <begin position="123"/>
        <end position="143"/>
    </location>
</feature>
<keyword evidence="1" id="KW-1133">Transmembrane helix</keyword>
<dbReference type="EMBL" id="JH687897">
    <property type="protein sequence ID" value="EJD35253.1"/>
    <property type="molecule type" value="Genomic_DNA"/>
</dbReference>
<organism evidence="3 4">
    <name type="scientific">Auricularia subglabra (strain TFB-10046 / SS5)</name>
    <name type="common">White-rot fungus</name>
    <name type="synonym">Auricularia delicata (strain TFB10046)</name>
    <dbReference type="NCBI Taxonomy" id="717982"/>
    <lineage>
        <taxon>Eukaryota</taxon>
        <taxon>Fungi</taxon>
        <taxon>Dikarya</taxon>
        <taxon>Basidiomycota</taxon>
        <taxon>Agaricomycotina</taxon>
        <taxon>Agaricomycetes</taxon>
        <taxon>Auriculariales</taxon>
        <taxon>Auriculariaceae</taxon>
        <taxon>Auricularia</taxon>
    </lineage>
</organism>
<evidence type="ECO:0000313" key="4">
    <source>
        <dbReference type="Proteomes" id="UP000006514"/>
    </source>
</evidence>
<protein>
    <recommendedName>
        <fullName evidence="2">DUF6533 domain-containing protein</fullName>
    </recommendedName>
</protein>
<evidence type="ECO:0000313" key="3">
    <source>
        <dbReference type="EMBL" id="EJD35253.1"/>
    </source>
</evidence>
<name>J0LEI3_AURST</name>
<evidence type="ECO:0000259" key="2">
    <source>
        <dbReference type="Pfam" id="PF20151"/>
    </source>
</evidence>
<dbReference type="Proteomes" id="UP000006514">
    <property type="component" value="Unassembled WGS sequence"/>
</dbReference>
<reference evidence="4" key="1">
    <citation type="journal article" date="2012" name="Science">
        <title>The Paleozoic origin of enzymatic lignin decomposition reconstructed from 31 fungal genomes.</title>
        <authorList>
            <person name="Floudas D."/>
            <person name="Binder M."/>
            <person name="Riley R."/>
            <person name="Barry K."/>
            <person name="Blanchette R.A."/>
            <person name="Henrissat B."/>
            <person name="Martinez A.T."/>
            <person name="Otillar R."/>
            <person name="Spatafora J.W."/>
            <person name="Yadav J.S."/>
            <person name="Aerts A."/>
            <person name="Benoit I."/>
            <person name="Boyd A."/>
            <person name="Carlson A."/>
            <person name="Copeland A."/>
            <person name="Coutinho P.M."/>
            <person name="de Vries R.P."/>
            <person name="Ferreira P."/>
            <person name="Findley K."/>
            <person name="Foster B."/>
            <person name="Gaskell J."/>
            <person name="Glotzer D."/>
            <person name="Gorecki P."/>
            <person name="Heitman J."/>
            <person name="Hesse C."/>
            <person name="Hori C."/>
            <person name="Igarashi K."/>
            <person name="Jurgens J.A."/>
            <person name="Kallen N."/>
            <person name="Kersten P."/>
            <person name="Kohler A."/>
            <person name="Kuees U."/>
            <person name="Kumar T.K.A."/>
            <person name="Kuo A."/>
            <person name="LaButti K."/>
            <person name="Larrondo L.F."/>
            <person name="Lindquist E."/>
            <person name="Ling A."/>
            <person name="Lombard V."/>
            <person name="Lucas S."/>
            <person name="Lundell T."/>
            <person name="Martin R."/>
            <person name="McLaughlin D.J."/>
            <person name="Morgenstern I."/>
            <person name="Morin E."/>
            <person name="Murat C."/>
            <person name="Nagy L.G."/>
            <person name="Nolan M."/>
            <person name="Ohm R.A."/>
            <person name="Patyshakuliyeva A."/>
            <person name="Rokas A."/>
            <person name="Ruiz-Duenas F.J."/>
            <person name="Sabat G."/>
            <person name="Salamov A."/>
            <person name="Samejima M."/>
            <person name="Schmutz J."/>
            <person name="Slot J.C."/>
            <person name="St John F."/>
            <person name="Stenlid J."/>
            <person name="Sun H."/>
            <person name="Sun S."/>
            <person name="Syed K."/>
            <person name="Tsang A."/>
            <person name="Wiebenga A."/>
            <person name="Young D."/>
            <person name="Pisabarro A."/>
            <person name="Eastwood D.C."/>
            <person name="Martin F."/>
            <person name="Cullen D."/>
            <person name="Grigoriev I.V."/>
            <person name="Hibbett D.S."/>
        </authorList>
    </citation>
    <scope>NUCLEOTIDE SEQUENCE [LARGE SCALE GENOMIC DNA]</scope>
    <source>
        <strain evidence="4">TFB10046</strain>
    </source>
</reference>
<dbReference type="InterPro" id="IPR045340">
    <property type="entry name" value="DUF6533"/>
</dbReference>
<keyword evidence="1" id="KW-0472">Membrane</keyword>
<accession>J0LEI3</accession>
<feature type="domain" description="DUF6533" evidence="2">
    <location>
        <begin position="24"/>
        <end position="67"/>
    </location>
</feature>
<evidence type="ECO:0000256" key="1">
    <source>
        <dbReference type="SAM" id="Phobius"/>
    </source>
</evidence>
<gene>
    <name evidence="3" type="ORF">AURDEDRAFT_175677</name>
</gene>
<feature type="transmembrane region" description="Helical" evidence="1">
    <location>
        <begin position="58"/>
        <end position="79"/>
    </location>
</feature>